<dbReference type="Proteomes" id="UP000789706">
    <property type="component" value="Unassembled WGS sequence"/>
</dbReference>
<keyword evidence="4 6" id="KW-1133">Transmembrane helix</keyword>
<evidence type="ECO:0000256" key="3">
    <source>
        <dbReference type="ARBA" id="ARBA00022692"/>
    </source>
</evidence>
<evidence type="ECO:0000256" key="2">
    <source>
        <dbReference type="ARBA" id="ARBA00009457"/>
    </source>
</evidence>
<evidence type="ECO:0000256" key="6">
    <source>
        <dbReference type="SAM" id="Phobius"/>
    </source>
</evidence>
<evidence type="ECO:0000256" key="5">
    <source>
        <dbReference type="ARBA" id="ARBA00023136"/>
    </source>
</evidence>
<keyword evidence="8" id="KW-1185">Reference proteome</keyword>
<comment type="caution">
    <text evidence="7">The sequence shown here is derived from an EMBL/GenBank/DDBJ whole genome shotgun (WGS) entry which is preliminary data.</text>
</comment>
<dbReference type="GO" id="GO:0005794">
    <property type="term" value="C:Golgi apparatus"/>
    <property type="evidence" value="ECO:0007669"/>
    <property type="project" value="TreeGrafter"/>
</dbReference>
<comment type="subcellular location">
    <subcellularLocation>
        <location evidence="1">Membrane</location>
        <topology evidence="1">Multi-pass membrane protein</topology>
    </subcellularLocation>
</comment>
<proteinExistence type="inferred from homology"/>
<dbReference type="OrthoDB" id="340608at2759"/>
<keyword evidence="3 6" id="KW-0812">Transmembrane</keyword>
<reference evidence="7" key="1">
    <citation type="submission" date="2021-06" db="EMBL/GenBank/DDBJ databases">
        <authorList>
            <person name="Kallberg Y."/>
            <person name="Tangrot J."/>
            <person name="Rosling A."/>
        </authorList>
    </citation>
    <scope>NUCLEOTIDE SEQUENCE</scope>
    <source>
        <strain evidence="7">AZ414A</strain>
    </source>
</reference>
<dbReference type="GO" id="GO:0005886">
    <property type="term" value="C:plasma membrane"/>
    <property type="evidence" value="ECO:0007669"/>
    <property type="project" value="TreeGrafter"/>
</dbReference>
<dbReference type="EMBL" id="CAJVPK010000811">
    <property type="protein sequence ID" value="CAG8550915.1"/>
    <property type="molecule type" value="Genomic_DNA"/>
</dbReference>
<protein>
    <submittedName>
        <fullName evidence="7">2119_t:CDS:1</fullName>
    </submittedName>
</protein>
<keyword evidence="5 6" id="KW-0472">Membrane</keyword>
<accession>A0A9N9B4J8</accession>
<dbReference type="PANTHER" id="PTHR10926">
    <property type="entry name" value="CELL CYCLE CONTROL PROTEIN 50"/>
    <property type="match status" value="1"/>
</dbReference>
<dbReference type="InterPro" id="IPR005045">
    <property type="entry name" value="CDC50/LEM3_fam"/>
</dbReference>
<dbReference type="GO" id="GO:0005783">
    <property type="term" value="C:endoplasmic reticulum"/>
    <property type="evidence" value="ECO:0007669"/>
    <property type="project" value="TreeGrafter"/>
</dbReference>
<gene>
    <name evidence="7" type="ORF">DEBURN_LOCUS7093</name>
</gene>
<organism evidence="7 8">
    <name type="scientific">Diversispora eburnea</name>
    <dbReference type="NCBI Taxonomy" id="1213867"/>
    <lineage>
        <taxon>Eukaryota</taxon>
        <taxon>Fungi</taxon>
        <taxon>Fungi incertae sedis</taxon>
        <taxon>Mucoromycota</taxon>
        <taxon>Glomeromycotina</taxon>
        <taxon>Glomeromycetes</taxon>
        <taxon>Diversisporales</taxon>
        <taxon>Diversisporaceae</taxon>
        <taxon>Diversispora</taxon>
    </lineage>
</organism>
<sequence>MAEEKKSRKPGGSAFKQQKLRACQPIITPKTIFPLFFIIAIIFTPLVYVKSLDTDQLKGNDLSLNHLEKGGCESMAQIDGIIIYPCGLIANSLFNAKYSPTKYNLTQIRPPPNWILRYPNGTYTSEFPPINPKDDEHFQVWMHAAGLPIFRKLYGKNETQGLEIVKGYEGTKALVISTISPIGGKNPFLGCAYIIVGCISGILGVLFTIKHFMHSKRLVKKRWKKKPIE</sequence>
<dbReference type="PANTHER" id="PTHR10926:SF0">
    <property type="entry name" value="CDC50, ISOFORM A"/>
    <property type="match status" value="1"/>
</dbReference>
<evidence type="ECO:0000256" key="1">
    <source>
        <dbReference type="ARBA" id="ARBA00004141"/>
    </source>
</evidence>
<feature type="transmembrane region" description="Helical" evidence="6">
    <location>
        <begin position="187"/>
        <end position="209"/>
    </location>
</feature>
<dbReference type="PIRSF" id="PIRSF015840">
    <property type="entry name" value="DUF284_TM_euk"/>
    <property type="match status" value="1"/>
</dbReference>
<evidence type="ECO:0000256" key="4">
    <source>
        <dbReference type="ARBA" id="ARBA00022989"/>
    </source>
</evidence>
<comment type="similarity">
    <text evidence="2">Belongs to the CDC50/LEM3 family.</text>
</comment>
<evidence type="ECO:0000313" key="7">
    <source>
        <dbReference type="EMBL" id="CAG8550915.1"/>
    </source>
</evidence>
<feature type="transmembrane region" description="Helical" evidence="6">
    <location>
        <begin position="31"/>
        <end position="49"/>
    </location>
</feature>
<dbReference type="Pfam" id="PF03381">
    <property type="entry name" value="CDC50"/>
    <property type="match status" value="1"/>
</dbReference>
<evidence type="ECO:0000313" key="8">
    <source>
        <dbReference type="Proteomes" id="UP000789706"/>
    </source>
</evidence>
<dbReference type="AlphaFoldDB" id="A0A9N9B4J8"/>
<name>A0A9N9B4J8_9GLOM</name>